<gene>
    <name evidence="2" type="ORF">BPMI_04998c</name>
</gene>
<evidence type="ECO:0000313" key="3">
    <source>
        <dbReference type="Proteomes" id="UP000242951"/>
    </source>
</evidence>
<feature type="compositionally biased region" description="Basic and acidic residues" evidence="1">
    <location>
        <begin position="74"/>
        <end position="85"/>
    </location>
</feature>
<accession>A0ABR5HJY7</accession>
<evidence type="ECO:0000313" key="2">
    <source>
        <dbReference type="EMBL" id="KMQ77293.1"/>
    </source>
</evidence>
<protein>
    <submittedName>
        <fullName evidence="2">TolA protein</fullName>
    </submittedName>
</protein>
<feature type="compositionally biased region" description="Basic and acidic residues" evidence="1">
    <location>
        <begin position="1"/>
        <end position="18"/>
    </location>
</feature>
<proteinExistence type="predicted"/>
<sequence>MPEKKTVECASKAKREGKSPSTQAGEFVKEQIDHIREGKHGAKSTKQAIAIGLSEARRSGVNMKMPKKGQASEATRKKATQDTRAAHRTRKGPGTESKAKRSAATTRVLKRGSTKVASPKALSKQGHAAASRRSTAHRSASAKKGWETRKKNAASRGSSFLKAARHVAR</sequence>
<dbReference type="EMBL" id="LELG01000357">
    <property type="protein sequence ID" value="KMQ77293.1"/>
    <property type="molecule type" value="Genomic_DNA"/>
</dbReference>
<feature type="compositionally biased region" description="Low complexity" evidence="1">
    <location>
        <begin position="127"/>
        <end position="139"/>
    </location>
</feature>
<dbReference type="Proteomes" id="UP000242951">
    <property type="component" value="Unassembled WGS sequence"/>
</dbReference>
<evidence type="ECO:0000256" key="1">
    <source>
        <dbReference type="SAM" id="MobiDB-lite"/>
    </source>
</evidence>
<organism evidence="2 3">
    <name type="scientific">Candidatus Burkholderia pumila</name>
    <dbReference type="NCBI Taxonomy" id="1090375"/>
    <lineage>
        <taxon>Bacteria</taxon>
        <taxon>Pseudomonadati</taxon>
        <taxon>Pseudomonadota</taxon>
        <taxon>Betaproteobacteria</taxon>
        <taxon>Burkholderiales</taxon>
        <taxon>Burkholderiaceae</taxon>
        <taxon>Burkholderia</taxon>
    </lineage>
</organism>
<feature type="region of interest" description="Disordered" evidence="1">
    <location>
        <begin position="53"/>
        <end position="169"/>
    </location>
</feature>
<dbReference type="InterPro" id="IPR045468">
    <property type="entry name" value="DUF6496"/>
</dbReference>
<dbReference type="Pfam" id="PF20106">
    <property type="entry name" value="DUF6496"/>
    <property type="match status" value="1"/>
</dbReference>
<feature type="region of interest" description="Disordered" evidence="1">
    <location>
        <begin position="1"/>
        <end position="27"/>
    </location>
</feature>
<comment type="caution">
    <text evidence="2">The sequence shown here is derived from an EMBL/GenBank/DDBJ whole genome shotgun (WGS) entry which is preliminary data.</text>
</comment>
<reference evidence="2 3" key="1">
    <citation type="submission" date="2015-06" db="EMBL/GenBank/DDBJ databases">
        <title>Comparative genomics of Burkholderia leaf nodule symbionts.</title>
        <authorList>
            <person name="Carlier A."/>
            <person name="Eberl L."/>
            <person name="Pinto-Carbo M."/>
        </authorList>
    </citation>
    <scope>NUCLEOTIDE SEQUENCE [LARGE SCALE GENOMIC DNA]</scope>
    <source>
        <strain evidence="2 3">UZHbot3</strain>
    </source>
</reference>
<name>A0ABR5HJY7_9BURK</name>
<keyword evidence="3" id="KW-1185">Reference proteome</keyword>